<name>A0A4R5MIL4_9SPHI</name>
<dbReference type="RefSeq" id="WP_133263281.1">
    <property type="nucleotide sequence ID" value="NZ_SJCY01000010.1"/>
</dbReference>
<dbReference type="CDD" id="cd00408">
    <property type="entry name" value="DHDPS-like"/>
    <property type="match status" value="1"/>
</dbReference>
<gene>
    <name evidence="5" type="ORF">EZJ43_13685</name>
</gene>
<dbReference type="GO" id="GO:0008840">
    <property type="term" value="F:4-hydroxy-tetrahydrodipicolinate synthase activity"/>
    <property type="evidence" value="ECO:0007669"/>
    <property type="project" value="TreeGrafter"/>
</dbReference>
<dbReference type="AlphaFoldDB" id="A0A4R5MIL4"/>
<dbReference type="SUPFAM" id="SSF51569">
    <property type="entry name" value="Aldolase"/>
    <property type="match status" value="1"/>
</dbReference>
<keyword evidence="2 3" id="KW-0456">Lyase</keyword>
<dbReference type="EMBL" id="SJCY01000010">
    <property type="protein sequence ID" value="TDG35352.1"/>
    <property type="molecule type" value="Genomic_DNA"/>
</dbReference>
<evidence type="ECO:0000256" key="1">
    <source>
        <dbReference type="ARBA" id="ARBA00007592"/>
    </source>
</evidence>
<dbReference type="PANTHER" id="PTHR12128:SF66">
    <property type="entry name" value="4-HYDROXY-2-OXOGLUTARATE ALDOLASE, MITOCHONDRIAL"/>
    <property type="match status" value="1"/>
</dbReference>
<evidence type="ECO:0000256" key="2">
    <source>
        <dbReference type="ARBA" id="ARBA00023239"/>
    </source>
</evidence>
<feature type="active site" description="Schiff-base intermediate with substrate" evidence="4">
    <location>
        <position position="168"/>
    </location>
</feature>
<evidence type="ECO:0000313" key="6">
    <source>
        <dbReference type="Proteomes" id="UP000295668"/>
    </source>
</evidence>
<feature type="active site" description="Proton donor/acceptor" evidence="4">
    <location>
        <position position="140"/>
    </location>
</feature>
<evidence type="ECO:0000256" key="3">
    <source>
        <dbReference type="PIRNR" id="PIRNR001365"/>
    </source>
</evidence>
<dbReference type="OrthoDB" id="9796205at2"/>
<comment type="caution">
    <text evidence="5">The sequence shown here is derived from an EMBL/GenBank/DDBJ whole genome shotgun (WGS) entry which is preliminary data.</text>
</comment>
<proteinExistence type="inferred from homology"/>
<dbReference type="Pfam" id="PF00701">
    <property type="entry name" value="DHDPS"/>
    <property type="match status" value="1"/>
</dbReference>
<comment type="similarity">
    <text evidence="1 3">Belongs to the DapA family.</text>
</comment>
<evidence type="ECO:0000256" key="4">
    <source>
        <dbReference type="PIRSR" id="PIRSR001365-1"/>
    </source>
</evidence>
<dbReference type="Proteomes" id="UP000295668">
    <property type="component" value="Unassembled WGS sequence"/>
</dbReference>
<keyword evidence="6" id="KW-1185">Reference proteome</keyword>
<dbReference type="PANTHER" id="PTHR12128">
    <property type="entry name" value="DIHYDRODIPICOLINATE SYNTHASE"/>
    <property type="match status" value="1"/>
</dbReference>
<dbReference type="InterPro" id="IPR013785">
    <property type="entry name" value="Aldolase_TIM"/>
</dbReference>
<dbReference type="InterPro" id="IPR002220">
    <property type="entry name" value="DapA-like"/>
</dbReference>
<evidence type="ECO:0000313" key="5">
    <source>
        <dbReference type="EMBL" id="TDG35352.1"/>
    </source>
</evidence>
<accession>A0A4R5MIL4</accession>
<dbReference type="SMART" id="SM01130">
    <property type="entry name" value="DHDPS"/>
    <property type="match status" value="1"/>
</dbReference>
<dbReference type="PIRSF" id="PIRSF001365">
    <property type="entry name" value="DHDPS"/>
    <property type="match status" value="1"/>
</dbReference>
<dbReference type="Gene3D" id="3.20.20.70">
    <property type="entry name" value="Aldolase class I"/>
    <property type="match status" value="1"/>
</dbReference>
<reference evidence="5 6" key="1">
    <citation type="submission" date="2019-02" db="EMBL/GenBank/DDBJ databases">
        <title>Pedobacter sp. nov., a novel speices isolated from soil of pinguins habitat in Antarcitica.</title>
        <authorList>
            <person name="He R.-H."/>
        </authorList>
    </citation>
    <scope>NUCLEOTIDE SEQUENCE [LARGE SCALE GENOMIC DNA]</scope>
    <source>
        <strain evidence="5 6">E01020</strain>
    </source>
</reference>
<sequence length="307" mass="34622">MNTVKKGFIPVMLTPFTHNKEVDYDTLTRLVYLYLDSGAVGLFANCLSSEMFQLSNQERLQITKHIIKIVDNKVPVVATGTFDGSIESKAEFVKQIYDTGIEAVIVTTNSMADIAESDQVFEENFYKLLDITENIPLGFYECPVPYKRLIEPALLGKFINTGRVIYHKDTSLDISLVKQKIEVGKDFNFGLYDAFAGHAVASLKAGSAGLSCIQGNYFPELIVWLCKNFDNHNLQNEVNEVQLFLNNNMDVVHESYPNTAKHFLKYKGININTVSRVNTDVITKANAGKVIGLYQDYELLRQKFEIC</sequence>
<organism evidence="5 6">
    <name type="scientific">Pedobacter changchengzhani</name>
    <dbReference type="NCBI Taxonomy" id="2529274"/>
    <lineage>
        <taxon>Bacteria</taxon>
        <taxon>Pseudomonadati</taxon>
        <taxon>Bacteroidota</taxon>
        <taxon>Sphingobacteriia</taxon>
        <taxon>Sphingobacteriales</taxon>
        <taxon>Sphingobacteriaceae</taxon>
        <taxon>Pedobacter</taxon>
    </lineage>
</organism>
<protein>
    <submittedName>
        <fullName evidence="5">Dihydrodipicolinate synthase family protein</fullName>
    </submittedName>
</protein>